<dbReference type="OMA" id="NMLVAND"/>
<dbReference type="STRING" id="361077.A0A151ZJW9"/>
<dbReference type="FunCoup" id="A0A151ZJW9">
    <property type="interactions" value="253"/>
</dbReference>
<keyword evidence="3" id="KW-0496">Mitochondrion</keyword>
<evidence type="ECO:0000256" key="1">
    <source>
        <dbReference type="ARBA" id="ARBA00004173"/>
    </source>
</evidence>
<gene>
    <name evidence="4" type="ORF">DLAC_04492</name>
</gene>
<dbReference type="Proteomes" id="UP000076078">
    <property type="component" value="Unassembled WGS sequence"/>
</dbReference>
<dbReference type="PANTHER" id="PTHR22602">
    <property type="entry name" value="TRANSFERASE CAF17, MITOCHONDRIAL-RELATED"/>
    <property type="match status" value="1"/>
</dbReference>
<dbReference type="InParanoid" id="A0A151ZJW9"/>
<dbReference type="InterPro" id="IPR027266">
    <property type="entry name" value="TrmE/GcvT-like"/>
</dbReference>
<evidence type="ECO:0000313" key="5">
    <source>
        <dbReference type="Proteomes" id="UP000076078"/>
    </source>
</evidence>
<keyword evidence="2" id="KW-0809">Transit peptide</keyword>
<dbReference type="AlphaFoldDB" id="A0A151ZJW9"/>
<dbReference type="NCBIfam" id="TIGR03317">
    <property type="entry name" value="ygfZ_signature"/>
    <property type="match status" value="1"/>
</dbReference>
<dbReference type="InterPro" id="IPR017703">
    <property type="entry name" value="YgfZ/GCV_T_CS"/>
</dbReference>
<proteinExistence type="predicted"/>
<dbReference type="SUPFAM" id="SSF103025">
    <property type="entry name" value="Folate-binding domain"/>
    <property type="match status" value="1"/>
</dbReference>
<evidence type="ECO:0000256" key="2">
    <source>
        <dbReference type="ARBA" id="ARBA00022946"/>
    </source>
</evidence>
<dbReference type="EMBL" id="LODT01000022">
    <property type="protein sequence ID" value="KYQ94199.1"/>
    <property type="molecule type" value="Genomic_DNA"/>
</dbReference>
<evidence type="ECO:0000313" key="4">
    <source>
        <dbReference type="EMBL" id="KYQ94199.1"/>
    </source>
</evidence>
<dbReference type="GO" id="GO:0016226">
    <property type="term" value="P:iron-sulfur cluster assembly"/>
    <property type="evidence" value="ECO:0007669"/>
    <property type="project" value="TreeGrafter"/>
</dbReference>
<organism evidence="4 5">
    <name type="scientific">Tieghemostelium lacteum</name>
    <name type="common">Slime mold</name>
    <name type="synonym">Dictyostelium lacteum</name>
    <dbReference type="NCBI Taxonomy" id="361077"/>
    <lineage>
        <taxon>Eukaryota</taxon>
        <taxon>Amoebozoa</taxon>
        <taxon>Evosea</taxon>
        <taxon>Eumycetozoa</taxon>
        <taxon>Dictyostelia</taxon>
        <taxon>Dictyosteliales</taxon>
        <taxon>Raperosteliaceae</taxon>
        <taxon>Tieghemostelium</taxon>
    </lineage>
</organism>
<keyword evidence="5" id="KW-1185">Reference proteome</keyword>
<dbReference type="OrthoDB" id="191995at2759"/>
<evidence type="ECO:0000256" key="3">
    <source>
        <dbReference type="ARBA" id="ARBA00023128"/>
    </source>
</evidence>
<dbReference type="Gene3D" id="3.30.1360.120">
    <property type="entry name" value="Probable tRNA modification gtpase trme, domain 1"/>
    <property type="match status" value="1"/>
</dbReference>
<dbReference type="GO" id="GO:0005759">
    <property type="term" value="C:mitochondrial matrix"/>
    <property type="evidence" value="ECO:0007669"/>
    <property type="project" value="TreeGrafter"/>
</dbReference>
<name>A0A151ZJW9_TIELA</name>
<keyword evidence="4" id="KW-0808">Transferase</keyword>
<dbReference type="PANTHER" id="PTHR22602:SF0">
    <property type="entry name" value="TRANSFERASE CAF17, MITOCHONDRIAL-RELATED"/>
    <property type="match status" value="1"/>
</dbReference>
<comment type="subcellular location">
    <subcellularLocation>
        <location evidence="1">Mitochondrion</location>
    </subcellularLocation>
</comment>
<sequence>MNNIPLIQSLKKCIIQLNNRSIIKVVGKDALKHLNGLTTNHLIRLKDNQSPYVSSQYNGFLAPNGRLLFDSIISLDRSHYGQGTTTSLETDIDAFLIDIDKAVSKEAIDHLKQYKMRNKIDIIDVSDQYNLYSILDKTYKTVRDKDQSLVELESQECSVIMDPRHDIMGLRILMPKGVKNASELQNGLLSKFTQLPEEYYHLFRLSQGIAEGVEECQYSQVIPLEYNFDLLNGVDFHKGCYLGQELTSRTHFTGLIRKRVFPVVMKVDQVESVSVMDEALLSNESVPPKESHLFPLRISNSLSLELPPKDSVLSVKNNNHTEEAGYSRSQDKFVSGQKSVGLAMLKLDNIDIFQLDNTTIKDQQQRDITLLPPCWLSKVTNPKQPIQEVS</sequence>
<accession>A0A151ZJW9</accession>
<reference evidence="4 5" key="1">
    <citation type="submission" date="2015-12" db="EMBL/GenBank/DDBJ databases">
        <title>Dictyostelia acquired genes for synthesis and detection of signals that induce cell-type specialization by lateral gene transfer from prokaryotes.</title>
        <authorList>
            <person name="Gloeckner G."/>
            <person name="Schaap P."/>
        </authorList>
    </citation>
    <scope>NUCLEOTIDE SEQUENCE [LARGE SCALE GENOMIC DNA]</scope>
    <source>
        <strain evidence="4 5">TK</strain>
    </source>
</reference>
<dbReference type="GO" id="GO:0016740">
    <property type="term" value="F:transferase activity"/>
    <property type="evidence" value="ECO:0007669"/>
    <property type="project" value="UniProtKB-KW"/>
</dbReference>
<dbReference type="InterPro" id="IPR045179">
    <property type="entry name" value="YgfZ/GcvT"/>
</dbReference>
<protein>
    <submittedName>
        <fullName evidence="4">Putative mitochondrial transferase</fullName>
    </submittedName>
</protein>
<comment type="caution">
    <text evidence="4">The sequence shown here is derived from an EMBL/GenBank/DDBJ whole genome shotgun (WGS) entry which is preliminary data.</text>
</comment>